<dbReference type="InterPro" id="IPR036770">
    <property type="entry name" value="Ankyrin_rpt-contain_sf"/>
</dbReference>
<dbReference type="PROSITE" id="PS00134">
    <property type="entry name" value="TRYPSIN_HIS"/>
    <property type="match status" value="1"/>
</dbReference>
<feature type="repeat" description="ANK" evidence="3">
    <location>
        <begin position="439"/>
        <end position="471"/>
    </location>
</feature>
<dbReference type="PROSITE" id="PS50240">
    <property type="entry name" value="TRYPSIN_DOM"/>
    <property type="match status" value="1"/>
</dbReference>
<feature type="repeat" description="ANK" evidence="3">
    <location>
        <begin position="372"/>
        <end position="404"/>
    </location>
</feature>
<dbReference type="OrthoDB" id="674805at2759"/>
<reference evidence="6" key="1">
    <citation type="submission" date="2020-12" db="EMBL/GenBank/DDBJ databases">
        <authorList>
            <person name="Iha C."/>
        </authorList>
    </citation>
    <scope>NUCLEOTIDE SEQUENCE</scope>
</reference>
<dbReference type="PANTHER" id="PTHR24193">
    <property type="entry name" value="ANKYRIN REPEAT PROTEIN"/>
    <property type="match status" value="1"/>
</dbReference>
<evidence type="ECO:0000256" key="1">
    <source>
        <dbReference type="ARBA" id="ARBA00022737"/>
    </source>
</evidence>
<name>A0A8S1IK78_9CHLO</name>
<dbReference type="SMART" id="SM00248">
    <property type="entry name" value="ANK"/>
    <property type="match status" value="6"/>
</dbReference>
<evidence type="ECO:0000256" key="3">
    <source>
        <dbReference type="PROSITE-ProRule" id="PRU00023"/>
    </source>
</evidence>
<dbReference type="GO" id="GO:0000976">
    <property type="term" value="F:transcription cis-regulatory region binding"/>
    <property type="evidence" value="ECO:0007669"/>
    <property type="project" value="TreeGrafter"/>
</dbReference>
<sequence>MESASFYRDQKAASKHFAGGRPHTHTDLRHLRQNSTKDDKIMVTEAPCGRFGYMVSIRDRADEHKCGGVLVEPQWVLTAAHCVDPDLPESAGPAPVLVIGACNLRDMKKNANGKLEIYTPKETILHGNWTGDPANGNDLALLHLRNPSRHEPASLPQGVFKLTDGDALVALGWGLQKEGPHAGDLQVAEGIEVTPIGACQNEGVWGDVVQDSMICAISFQSQDTCKGDDGSPLMHPFAPGGNLTTGQPDIDVVVGIKSFGEADKKCSRTTLPSVFISAVSFRDWIIANMEGSVDQEQQQEELDEILYEMASGPENASTKALVDDLLSKGANPVWCCDSDGDTPLHQTAQSDNAIVASALIAAGAEIEARDDDGDTPLSDAAYFNASRVAQILVDAGADVSVTEDFGETPLGVAAKRGSLATARVLLAAGADPDACCDQFGDRPLHQATETDSHEIVLALIEAGANISARDSDGDTALGDAAIFNAARSAEVLIEAGADVDSKQDDGYTALHLAALDGNVEVADVLIAADADVNVGNVTGATPLHVSAQFNGVR</sequence>
<gene>
    <name evidence="6" type="ORF">OSTQU699_LOCUS331</name>
</gene>
<feature type="repeat" description="ANK" evidence="3">
    <location>
        <begin position="505"/>
        <end position="537"/>
    </location>
</feature>
<comment type="caution">
    <text evidence="6">The sequence shown here is derived from an EMBL/GenBank/DDBJ whole genome shotgun (WGS) entry which is preliminary data.</text>
</comment>
<dbReference type="PROSITE" id="PS50297">
    <property type="entry name" value="ANK_REP_REGION"/>
    <property type="match status" value="5"/>
</dbReference>
<dbReference type="CDD" id="cd00190">
    <property type="entry name" value="Tryp_SPc"/>
    <property type="match status" value="1"/>
</dbReference>
<dbReference type="Proteomes" id="UP000708148">
    <property type="component" value="Unassembled WGS sequence"/>
</dbReference>
<feature type="repeat" description="ANK" evidence="3">
    <location>
        <begin position="339"/>
        <end position="371"/>
    </location>
</feature>
<dbReference type="PANTHER" id="PTHR24193:SF121">
    <property type="entry name" value="ADA2A-CONTAINING COMPLEX COMPONENT 3, ISOFORM D"/>
    <property type="match status" value="1"/>
</dbReference>
<dbReference type="Pfam" id="PF00089">
    <property type="entry name" value="Trypsin"/>
    <property type="match status" value="1"/>
</dbReference>
<keyword evidence="2 3" id="KW-0040">ANK repeat</keyword>
<feature type="region of interest" description="Disordered" evidence="4">
    <location>
        <begin position="1"/>
        <end position="27"/>
    </location>
</feature>
<evidence type="ECO:0000313" key="6">
    <source>
        <dbReference type="EMBL" id="CAD7694970.1"/>
    </source>
</evidence>
<evidence type="ECO:0000313" key="7">
    <source>
        <dbReference type="Proteomes" id="UP000708148"/>
    </source>
</evidence>
<dbReference type="AlphaFoldDB" id="A0A8S1IK78"/>
<dbReference type="GO" id="GO:0045944">
    <property type="term" value="P:positive regulation of transcription by RNA polymerase II"/>
    <property type="evidence" value="ECO:0007669"/>
    <property type="project" value="TreeGrafter"/>
</dbReference>
<dbReference type="Gene3D" id="1.25.40.20">
    <property type="entry name" value="Ankyrin repeat-containing domain"/>
    <property type="match status" value="2"/>
</dbReference>
<dbReference type="SUPFAM" id="SSF50494">
    <property type="entry name" value="Trypsin-like serine proteases"/>
    <property type="match status" value="1"/>
</dbReference>
<dbReference type="InterPro" id="IPR001314">
    <property type="entry name" value="Peptidase_S1A"/>
</dbReference>
<dbReference type="EMBL" id="CAJHUC010000288">
    <property type="protein sequence ID" value="CAD7694970.1"/>
    <property type="molecule type" value="Genomic_DNA"/>
</dbReference>
<feature type="repeat" description="ANK" evidence="3">
    <location>
        <begin position="472"/>
        <end position="504"/>
    </location>
</feature>
<proteinExistence type="predicted"/>
<dbReference type="InterPro" id="IPR001254">
    <property type="entry name" value="Trypsin_dom"/>
</dbReference>
<dbReference type="Gene3D" id="2.40.10.10">
    <property type="entry name" value="Trypsin-like serine proteases"/>
    <property type="match status" value="2"/>
</dbReference>
<dbReference type="InterPro" id="IPR002110">
    <property type="entry name" value="Ankyrin_rpt"/>
</dbReference>
<protein>
    <recommendedName>
        <fullName evidence="5">Peptidase S1 domain-containing protein</fullName>
    </recommendedName>
</protein>
<evidence type="ECO:0000256" key="4">
    <source>
        <dbReference type="SAM" id="MobiDB-lite"/>
    </source>
</evidence>
<dbReference type="Pfam" id="PF00023">
    <property type="entry name" value="Ank"/>
    <property type="match status" value="1"/>
</dbReference>
<dbReference type="PROSITE" id="PS50088">
    <property type="entry name" value="ANK_REPEAT"/>
    <property type="match status" value="6"/>
</dbReference>
<dbReference type="GO" id="GO:0004252">
    <property type="term" value="F:serine-type endopeptidase activity"/>
    <property type="evidence" value="ECO:0007669"/>
    <property type="project" value="InterPro"/>
</dbReference>
<dbReference type="InterPro" id="IPR009003">
    <property type="entry name" value="Peptidase_S1_PA"/>
</dbReference>
<dbReference type="SMART" id="SM00020">
    <property type="entry name" value="Tryp_SPc"/>
    <property type="match status" value="1"/>
</dbReference>
<dbReference type="PRINTS" id="PR00722">
    <property type="entry name" value="CHYMOTRYPSIN"/>
</dbReference>
<dbReference type="InterPro" id="IPR050663">
    <property type="entry name" value="Ankyrin-SOCS_Box"/>
</dbReference>
<dbReference type="SUPFAM" id="SSF48403">
    <property type="entry name" value="Ankyrin repeat"/>
    <property type="match status" value="1"/>
</dbReference>
<organism evidence="6 7">
    <name type="scientific">Ostreobium quekettii</name>
    <dbReference type="NCBI Taxonomy" id="121088"/>
    <lineage>
        <taxon>Eukaryota</taxon>
        <taxon>Viridiplantae</taxon>
        <taxon>Chlorophyta</taxon>
        <taxon>core chlorophytes</taxon>
        <taxon>Ulvophyceae</taxon>
        <taxon>TCBD clade</taxon>
        <taxon>Bryopsidales</taxon>
        <taxon>Ostreobineae</taxon>
        <taxon>Ostreobiaceae</taxon>
        <taxon>Ostreobium</taxon>
    </lineage>
</organism>
<dbReference type="Pfam" id="PF12796">
    <property type="entry name" value="Ank_2"/>
    <property type="match status" value="2"/>
</dbReference>
<keyword evidence="7" id="KW-1185">Reference proteome</keyword>
<keyword evidence="1" id="KW-0677">Repeat</keyword>
<dbReference type="InterPro" id="IPR018114">
    <property type="entry name" value="TRYPSIN_HIS"/>
</dbReference>
<feature type="repeat" description="ANK" evidence="3">
    <location>
        <begin position="405"/>
        <end position="437"/>
    </location>
</feature>
<feature type="domain" description="Peptidase S1" evidence="5">
    <location>
        <begin position="17"/>
        <end position="290"/>
    </location>
</feature>
<dbReference type="InterPro" id="IPR043504">
    <property type="entry name" value="Peptidase_S1_PA_chymotrypsin"/>
</dbReference>
<evidence type="ECO:0000259" key="5">
    <source>
        <dbReference type="PROSITE" id="PS50240"/>
    </source>
</evidence>
<dbReference type="GO" id="GO:0006508">
    <property type="term" value="P:proteolysis"/>
    <property type="evidence" value="ECO:0007669"/>
    <property type="project" value="InterPro"/>
</dbReference>
<evidence type="ECO:0000256" key="2">
    <source>
        <dbReference type="ARBA" id="ARBA00023043"/>
    </source>
</evidence>
<dbReference type="GO" id="GO:0005634">
    <property type="term" value="C:nucleus"/>
    <property type="evidence" value="ECO:0007669"/>
    <property type="project" value="TreeGrafter"/>
</dbReference>
<accession>A0A8S1IK78</accession>